<sequence length="551" mass="59727">MHLPAAAPLWIGVVLTAIVAIADGELGPRKNLADLSPDELTRFRDAVRTLQQNGQWVAVAGDHGVPHSFCPHGSKKFLPWHRRFIARLEIALGVPLPYWDWTTGPIPQALLDATYVDAQGNVQANPLLAGPKAGDGMTKRDMNADFPFKSLADQEALTITRESFEEMSAALEGAHNDVHGSVGGDMNTLDYSAFDPIFWLNHNNVDRIWWQWQLVNKFAMYPEEARGPLQDSLGTFSGDDQIKDLTGWMRGAPDMKVGKNDPTREESVGTVDKAGLPIPTGTTPPPTPRRTTPKPTAPKFPPAVRTQAPKNGNGTQPASQASHGKNATGNATGNATKTANGKVHGGNRTNTTMQPGIVTSPPTTQPIAISTGSADPVAPAAAPSASAESQAGGGVQEGTDAVDPPAPELNVMERRFIANYSDPSPSRLQIPMNLEDSQIDKSQMLGSQKRGATARVVCIIKDVQSTRPPTRIDAYMKGTRIGILYNLGMGNSGMFYTMDRYMDVTIPHAQLLDNCDLDKVNDQFKMQMINLDTKAPMDMPNYQVKFVPMRY</sequence>
<gene>
    <name evidence="5" type="ORF">PLBR_LOCUS2954</name>
</gene>
<geneLocation type="mitochondrion" evidence="5"/>
<dbReference type="Pfam" id="PF00264">
    <property type="entry name" value="Tyrosinase"/>
    <property type="match status" value="2"/>
</dbReference>
<dbReference type="AlphaFoldDB" id="A0A3P3Y6E0"/>
<feature type="region of interest" description="Disordered" evidence="2">
    <location>
        <begin position="250"/>
        <end position="406"/>
    </location>
</feature>
<dbReference type="InterPro" id="IPR050316">
    <property type="entry name" value="Tyrosinase/Hemocyanin"/>
</dbReference>
<dbReference type="Gene3D" id="1.10.1280.10">
    <property type="entry name" value="Di-copper center containing domain from catechol oxidase"/>
    <property type="match status" value="1"/>
</dbReference>
<dbReference type="EMBL" id="OVEO01000004">
    <property type="protein sequence ID" value="SPQ95739.1"/>
    <property type="molecule type" value="Genomic_DNA"/>
</dbReference>
<dbReference type="Proteomes" id="UP000290189">
    <property type="component" value="Unassembled WGS sequence"/>
</dbReference>
<protein>
    <recommendedName>
        <fullName evidence="4">Tyrosinase copper-binding domain-containing protein</fullName>
    </recommendedName>
</protein>
<keyword evidence="1" id="KW-0479">Metal-binding</keyword>
<dbReference type="InterPro" id="IPR002227">
    <property type="entry name" value="Tyrosinase_Cu-bd"/>
</dbReference>
<organism evidence="5 6">
    <name type="scientific">Plasmodiophora brassicae</name>
    <name type="common">Clubroot disease agent</name>
    <dbReference type="NCBI Taxonomy" id="37360"/>
    <lineage>
        <taxon>Eukaryota</taxon>
        <taxon>Sar</taxon>
        <taxon>Rhizaria</taxon>
        <taxon>Endomyxa</taxon>
        <taxon>Phytomyxea</taxon>
        <taxon>Plasmodiophorida</taxon>
        <taxon>Plasmodiophoridae</taxon>
        <taxon>Plasmodiophora</taxon>
    </lineage>
</organism>
<dbReference type="GO" id="GO:0046872">
    <property type="term" value="F:metal ion binding"/>
    <property type="evidence" value="ECO:0007669"/>
    <property type="project" value="UniProtKB-KW"/>
</dbReference>
<feature type="compositionally biased region" description="Polar residues" evidence="2">
    <location>
        <begin position="308"/>
        <end position="323"/>
    </location>
</feature>
<evidence type="ECO:0000256" key="1">
    <source>
        <dbReference type="ARBA" id="ARBA00022723"/>
    </source>
</evidence>
<keyword evidence="3" id="KW-0732">Signal</keyword>
<evidence type="ECO:0000256" key="2">
    <source>
        <dbReference type="SAM" id="MobiDB-lite"/>
    </source>
</evidence>
<feature type="compositionally biased region" description="Low complexity" evidence="2">
    <location>
        <begin position="324"/>
        <end position="342"/>
    </location>
</feature>
<feature type="compositionally biased region" description="Polar residues" evidence="2">
    <location>
        <begin position="360"/>
        <end position="371"/>
    </location>
</feature>
<dbReference type="GO" id="GO:0016491">
    <property type="term" value="F:oxidoreductase activity"/>
    <property type="evidence" value="ECO:0007669"/>
    <property type="project" value="InterPro"/>
</dbReference>
<dbReference type="SUPFAM" id="SSF48056">
    <property type="entry name" value="Di-copper centre-containing domain"/>
    <property type="match status" value="1"/>
</dbReference>
<feature type="chain" id="PRO_5018092969" description="Tyrosinase copper-binding domain-containing protein" evidence="3">
    <location>
        <begin position="25"/>
        <end position="551"/>
    </location>
</feature>
<dbReference type="PROSITE" id="PS00498">
    <property type="entry name" value="TYROSINASE_2"/>
    <property type="match status" value="1"/>
</dbReference>
<dbReference type="PANTHER" id="PTHR11474">
    <property type="entry name" value="TYROSINASE FAMILY MEMBER"/>
    <property type="match status" value="1"/>
</dbReference>
<feature type="signal peptide" evidence="3">
    <location>
        <begin position="1"/>
        <end position="24"/>
    </location>
</feature>
<evidence type="ECO:0000313" key="5">
    <source>
        <dbReference type="EMBL" id="SPQ95739.1"/>
    </source>
</evidence>
<evidence type="ECO:0000256" key="3">
    <source>
        <dbReference type="SAM" id="SignalP"/>
    </source>
</evidence>
<feature type="compositionally biased region" description="Basic and acidic residues" evidence="2">
    <location>
        <begin position="256"/>
        <end position="267"/>
    </location>
</feature>
<dbReference type="InterPro" id="IPR008922">
    <property type="entry name" value="Di-copper_centre_dom_sf"/>
</dbReference>
<accession>A0A3P3Y6E0</accession>
<evidence type="ECO:0000313" key="6">
    <source>
        <dbReference type="Proteomes" id="UP000290189"/>
    </source>
</evidence>
<keyword evidence="5" id="KW-0496">Mitochondrion</keyword>
<feature type="domain" description="Tyrosinase copper-binding" evidence="4">
    <location>
        <begin position="195"/>
        <end position="206"/>
    </location>
</feature>
<dbReference type="PRINTS" id="PR00092">
    <property type="entry name" value="TYROSINASE"/>
</dbReference>
<name>A0A3P3Y6E0_PLABS</name>
<evidence type="ECO:0000259" key="4">
    <source>
        <dbReference type="PROSITE" id="PS00498"/>
    </source>
</evidence>
<reference evidence="5 6" key="1">
    <citation type="submission" date="2018-03" db="EMBL/GenBank/DDBJ databases">
        <authorList>
            <person name="Fogelqvist J."/>
        </authorList>
    </citation>
    <scope>NUCLEOTIDE SEQUENCE [LARGE SCALE GENOMIC DNA]</scope>
</reference>
<feature type="compositionally biased region" description="Low complexity" evidence="2">
    <location>
        <begin position="372"/>
        <end position="390"/>
    </location>
</feature>
<proteinExistence type="predicted"/>